<evidence type="ECO:0000256" key="1">
    <source>
        <dbReference type="SAM" id="Coils"/>
    </source>
</evidence>
<dbReference type="AlphaFoldDB" id="A0A6A6EC91"/>
<accession>A0A6A6EC91</accession>
<evidence type="ECO:0000313" key="3">
    <source>
        <dbReference type="EMBL" id="KAF2189607.1"/>
    </source>
</evidence>
<keyword evidence="4" id="KW-1185">Reference proteome</keyword>
<evidence type="ECO:0000256" key="2">
    <source>
        <dbReference type="SAM" id="MobiDB-lite"/>
    </source>
</evidence>
<dbReference type="EMBL" id="ML994620">
    <property type="protein sequence ID" value="KAF2189607.1"/>
    <property type="molecule type" value="Genomic_DNA"/>
</dbReference>
<proteinExistence type="predicted"/>
<feature type="compositionally biased region" description="Basic and acidic residues" evidence="2">
    <location>
        <begin position="1"/>
        <end position="18"/>
    </location>
</feature>
<organism evidence="3 4">
    <name type="scientific">Zopfia rhizophila CBS 207.26</name>
    <dbReference type="NCBI Taxonomy" id="1314779"/>
    <lineage>
        <taxon>Eukaryota</taxon>
        <taxon>Fungi</taxon>
        <taxon>Dikarya</taxon>
        <taxon>Ascomycota</taxon>
        <taxon>Pezizomycotina</taxon>
        <taxon>Dothideomycetes</taxon>
        <taxon>Dothideomycetes incertae sedis</taxon>
        <taxon>Zopfiaceae</taxon>
        <taxon>Zopfia</taxon>
    </lineage>
</organism>
<name>A0A6A6EC91_9PEZI</name>
<gene>
    <name evidence="3" type="ORF">K469DRAFT_683025</name>
</gene>
<keyword evidence="1" id="KW-0175">Coiled coil</keyword>
<feature type="region of interest" description="Disordered" evidence="2">
    <location>
        <begin position="1"/>
        <end position="22"/>
    </location>
</feature>
<feature type="coiled-coil region" evidence="1">
    <location>
        <begin position="205"/>
        <end position="232"/>
    </location>
</feature>
<sequence length="362" mass="42409">MKFTERDEKKHQMEDKSRLSPHNFNSSEVIERFLTHESDELDFAIPRRHQSLKDYLFRAVGDSSGSILHSRCPEADIIGSSCSRDIALLDDRQNHLTCLDTCERRYGSNYQGCNIFSGNITIPELYRRLACESWGFSLEFHLPYYAIRYGDPKPDWRKHRGQSLRLYEELPLRAWSKDGELIYFYEAQISSLSIGPVDRRVWQVSKEFTSLIEKYDERMEEYEKAISKLFEDDFKRTHTRTLGEVIEKLQLFADSLSATLDAWGAFYNTRISYFTRFGKPEWQTHIESIVQHMKDLERLRKILLKRLERFRTKLASFSTVSNLKESAEATRQTSIAREQTDAAMAQAIDMRKLTAMTVADFV</sequence>
<dbReference type="Proteomes" id="UP000800200">
    <property type="component" value="Unassembled WGS sequence"/>
</dbReference>
<reference evidence="3" key="1">
    <citation type="journal article" date="2020" name="Stud. Mycol.">
        <title>101 Dothideomycetes genomes: a test case for predicting lifestyles and emergence of pathogens.</title>
        <authorList>
            <person name="Haridas S."/>
            <person name="Albert R."/>
            <person name="Binder M."/>
            <person name="Bloem J."/>
            <person name="Labutti K."/>
            <person name="Salamov A."/>
            <person name="Andreopoulos B."/>
            <person name="Baker S."/>
            <person name="Barry K."/>
            <person name="Bills G."/>
            <person name="Bluhm B."/>
            <person name="Cannon C."/>
            <person name="Castanera R."/>
            <person name="Culley D."/>
            <person name="Daum C."/>
            <person name="Ezra D."/>
            <person name="Gonzalez J."/>
            <person name="Henrissat B."/>
            <person name="Kuo A."/>
            <person name="Liang C."/>
            <person name="Lipzen A."/>
            <person name="Lutzoni F."/>
            <person name="Magnuson J."/>
            <person name="Mondo S."/>
            <person name="Nolan M."/>
            <person name="Ohm R."/>
            <person name="Pangilinan J."/>
            <person name="Park H.-J."/>
            <person name="Ramirez L."/>
            <person name="Alfaro M."/>
            <person name="Sun H."/>
            <person name="Tritt A."/>
            <person name="Yoshinaga Y."/>
            <person name="Zwiers L.-H."/>
            <person name="Turgeon B."/>
            <person name="Goodwin S."/>
            <person name="Spatafora J."/>
            <person name="Crous P."/>
            <person name="Grigoriev I."/>
        </authorList>
    </citation>
    <scope>NUCLEOTIDE SEQUENCE</scope>
    <source>
        <strain evidence="3">CBS 207.26</strain>
    </source>
</reference>
<protein>
    <submittedName>
        <fullName evidence="3">Uncharacterized protein</fullName>
    </submittedName>
</protein>
<dbReference type="OrthoDB" id="5428055at2759"/>
<evidence type="ECO:0000313" key="4">
    <source>
        <dbReference type="Proteomes" id="UP000800200"/>
    </source>
</evidence>